<dbReference type="Proteomes" id="UP000823749">
    <property type="component" value="Chromosome 4"/>
</dbReference>
<reference evidence="2" key="1">
    <citation type="submission" date="2020-08" db="EMBL/GenBank/DDBJ databases">
        <title>Plant Genome Project.</title>
        <authorList>
            <person name="Zhang R.-G."/>
        </authorList>
    </citation>
    <scope>NUCLEOTIDE SEQUENCE</scope>
    <source>
        <strain evidence="2">WSP0</strain>
        <tissue evidence="2">Leaf</tissue>
    </source>
</reference>
<dbReference type="InterPro" id="IPR017451">
    <property type="entry name" value="F-box-assoc_interact_dom"/>
</dbReference>
<dbReference type="NCBIfam" id="TIGR01640">
    <property type="entry name" value="F_box_assoc_1"/>
    <property type="match status" value="1"/>
</dbReference>
<organism evidence="2 3">
    <name type="scientific">Rhododendron griersonianum</name>
    <dbReference type="NCBI Taxonomy" id="479676"/>
    <lineage>
        <taxon>Eukaryota</taxon>
        <taxon>Viridiplantae</taxon>
        <taxon>Streptophyta</taxon>
        <taxon>Embryophyta</taxon>
        <taxon>Tracheophyta</taxon>
        <taxon>Spermatophyta</taxon>
        <taxon>Magnoliopsida</taxon>
        <taxon>eudicotyledons</taxon>
        <taxon>Gunneridae</taxon>
        <taxon>Pentapetalae</taxon>
        <taxon>asterids</taxon>
        <taxon>Ericales</taxon>
        <taxon>Ericaceae</taxon>
        <taxon>Ericoideae</taxon>
        <taxon>Rhodoreae</taxon>
        <taxon>Rhododendron</taxon>
    </lineage>
</organism>
<evidence type="ECO:0000313" key="2">
    <source>
        <dbReference type="EMBL" id="KAG5551614.1"/>
    </source>
</evidence>
<dbReference type="PANTHER" id="PTHR31111">
    <property type="entry name" value="BNAA05G37150D PROTEIN-RELATED"/>
    <property type="match status" value="1"/>
</dbReference>
<gene>
    <name evidence="2" type="ORF">RHGRI_009883</name>
</gene>
<dbReference type="InterPro" id="IPR013187">
    <property type="entry name" value="F-box-assoc_dom_typ3"/>
</dbReference>
<dbReference type="Pfam" id="PF08268">
    <property type="entry name" value="FBA_3"/>
    <property type="match status" value="1"/>
</dbReference>
<evidence type="ECO:0000259" key="1">
    <source>
        <dbReference type="Pfam" id="PF08268"/>
    </source>
</evidence>
<feature type="domain" description="F-box associated beta-propeller type 3" evidence="1">
    <location>
        <begin position="9"/>
        <end position="190"/>
    </location>
</feature>
<accession>A0AAV6KH57</accession>
<name>A0AAV6KH57_9ERIC</name>
<comment type="caution">
    <text evidence="2">The sequence shown here is derived from an EMBL/GenBank/DDBJ whole genome shotgun (WGS) entry which is preliminary data.</text>
</comment>
<dbReference type="EMBL" id="JACTNZ010000004">
    <property type="protein sequence ID" value="KAG5551614.1"/>
    <property type="molecule type" value="Genomic_DNA"/>
</dbReference>
<proteinExistence type="predicted"/>
<dbReference type="PANTHER" id="PTHR31111:SF134">
    <property type="entry name" value="F-BOX ASSOCIATED INTERACTION DOMAIN-CONTAINING PROTEIN"/>
    <property type="match status" value="1"/>
</dbReference>
<evidence type="ECO:0000313" key="3">
    <source>
        <dbReference type="Proteomes" id="UP000823749"/>
    </source>
</evidence>
<dbReference type="AlphaFoldDB" id="A0AAV6KH57"/>
<protein>
    <recommendedName>
        <fullName evidence="1">F-box associated beta-propeller type 3 domain-containing protein</fullName>
    </recommendedName>
</protein>
<sequence length="281" mass="31802">MTIKSEIYIPREGYKRQVIGACNGLVCLHVDKDIVVCNPILQGRPPFVLPKLPKLAYSNSRFGFGFTPLSDEYKVLRCNATYEDRIISIDVCTLGRDDTWRSIGRHNGKPFPRRCASNGIDFVFVNGALCWLGWDMASRYLCYFDVKNEELANLSLPRGIYGIVHLGVLDDLLYLSDVQSSLVNVWVMKDYVPTGAWTLKWVVKLPYPLGLWVVKPPYPLALFGPVQPIKILEDGTVVMIFLDKVLVSYPPQTGLSEIIKYLEVVLWTKLIAHTPSFFCPP</sequence>
<keyword evidence="3" id="KW-1185">Reference proteome</keyword>